<keyword evidence="2" id="KW-0812">Transmembrane</keyword>
<comment type="caution">
    <text evidence="4">The sequence shown here is derived from an EMBL/GenBank/DDBJ whole genome shotgun (WGS) entry which is preliminary data.</text>
</comment>
<feature type="region of interest" description="Disordered" evidence="1">
    <location>
        <begin position="44"/>
        <end position="111"/>
    </location>
</feature>
<dbReference type="AlphaFoldDB" id="A0A437SVR7"/>
<dbReference type="RefSeq" id="WP_103662231.1">
    <property type="nucleotide sequence ID" value="NZ_ML136878.1"/>
</dbReference>
<evidence type="ECO:0000259" key="3">
    <source>
        <dbReference type="Pfam" id="PF13240"/>
    </source>
</evidence>
<dbReference type="Proteomes" id="UP000288291">
    <property type="component" value="Unassembled WGS sequence"/>
</dbReference>
<keyword evidence="2" id="KW-1133">Transmembrane helix</keyword>
<evidence type="ECO:0000256" key="2">
    <source>
        <dbReference type="SAM" id="Phobius"/>
    </source>
</evidence>
<accession>A0A437SVR7</accession>
<organism evidence="4 5">
    <name type="scientific">Lactobacillus xujianguonis</name>
    <dbReference type="NCBI Taxonomy" id="2495899"/>
    <lineage>
        <taxon>Bacteria</taxon>
        <taxon>Bacillati</taxon>
        <taxon>Bacillota</taxon>
        <taxon>Bacilli</taxon>
        <taxon>Lactobacillales</taxon>
        <taxon>Lactobacillaceae</taxon>
        <taxon>Lactobacillus</taxon>
    </lineage>
</organism>
<feature type="domain" description="Zinc-ribbon" evidence="3">
    <location>
        <begin position="5"/>
        <end position="26"/>
    </location>
</feature>
<feature type="transmembrane region" description="Helical" evidence="2">
    <location>
        <begin position="118"/>
        <end position="139"/>
    </location>
</feature>
<dbReference type="InterPro" id="IPR026870">
    <property type="entry name" value="Zinc_ribbon_dom"/>
</dbReference>
<proteinExistence type="predicted"/>
<dbReference type="Pfam" id="PF13240">
    <property type="entry name" value="Zn_Ribbon_1"/>
    <property type="match status" value="1"/>
</dbReference>
<sequence>MKRICPNCGKEVSPEEEICPQCGFNLYGEANPDIPTNLGLLGLKRPPKLLQPDRSQPAYPKMQARAPTVPTVKATHPTEPTQPARAKPKPQRSQPTHPPVTRTHLKQEKAKKKSHKKLYVFTLITAVLCLLIAIGYNYYSRKN</sequence>
<evidence type="ECO:0000313" key="4">
    <source>
        <dbReference type="EMBL" id="RVU71018.1"/>
    </source>
</evidence>
<reference evidence="4 5" key="1">
    <citation type="submission" date="2018-12" db="EMBL/GenBank/DDBJ databases">
        <authorList>
            <person name="Meng J."/>
        </authorList>
    </citation>
    <scope>NUCLEOTIDE SEQUENCE [LARGE SCALE GENOMIC DNA]</scope>
    <source>
        <strain evidence="4 5">HT111-2</strain>
    </source>
</reference>
<protein>
    <submittedName>
        <fullName evidence="4">Zinc-ribbon domain-containing protein</fullName>
    </submittedName>
</protein>
<evidence type="ECO:0000313" key="5">
    <source>
        <dbReference type="Proteomes" id="UP000288291"/>
    </source>
</evidence>
<keyword evidence="5" id="KW-1185">Reference proteome</keyword>
<evidence type="ECO:0000256" key="1">
    <source>
        <dbReference type="SAM" id="MobiDB-lite"/>
    </source>
</evidence>
<dbReference type="EMBL" id="RXIA01000010">
    <property type="protein sequence ID" value="RVU71018.1"/>
    <property type="molecule type" value="Genomic_DNA"/>
</dbReference>
<gene>
    <name evidence="4" type="ORF">EJK17_04750</name>
</gene>
<name>A0A437SVR7_9LACO</name>
<keyword evidence="2" id="KW-0472">Membrane</keyword>